<keyword evidence="1" id="KW-1133">Transmembrane helix</keyword>
<dbReference type="EMBL" id="JADBGQ010000009">
    <property type="protein sequence ID" value="KAG5378253.1"/>
    <property type="molecule type" value="Genomic_DNA"/>
</dbReference>
<organism evidence="2 3">
    <name type="scientific">Brassica rapa subsp. trilocularis</name>
    <dbReference type="NCBI Taxonomy" id="1813537"/>
    <lineage>
        <taxon>Eukaryota</taxon>
        <taxon>Viridiplantae</taxon>
        <taxon>Streptophyta</taxon>
        <taxon>Embryophyta</taxon>
        <taxon>Tracheophyta</taxon>
        <taxon>Spermatophyta</taxon>
        <taxon>Magnoliopsida</taxon>
        <taxon>eudicotyledons</taxon>
        <taxon>Gunneridae</taxon>
        <taxon>Pentapetalae</taxon>
        <taxon>rosids</taxon>
        <taxon>malvids</taxon>
        <taxon>Brassicales</taxon>
        <taxon>Brassicaceae</taxon>
        <taxon>Brassiceae</taxon>
        <taxon>Brassica</taxon>
    </lineage>
</organism>
<evidence type="ECO:0000256" key="1">
    <source>
        <dbReference type="SAM" id="Phobius"/>
    </source>
</evidence>
<sequence>MESETNMLYGSDGASRKNVADLKSRVSFQSIATIIAMVSVVEHRRLQRENVMEQPESSVFRDLKIRLLLDVVFMLVIGVMVAGMVMASVADERESLIGATMDNF</sequence>
<gene>
    <name evidence="2" type="primary">A07p009250.1_BraROA</name>
    <name evidence="2" type="ORF">IGI04_026095</name>
</gene>
<reference evidence="2 3" key="1">
    <citation type="submission" date="2021-03" db="EMBL/GenBank/DDBJ databases">
        <authorList>
            <person name="King G.J."/>
            <person name="Bancroft I."/>
            <person name="Baten A."/>
            <person name="Bloomfield J."/>
            <person name="Borpatragohain P."/>
            <person name="He Z."/>
            <person name="Irish N."/>
            <person name="Irwin J."/>
            <person name="Liu K."/>
            <person name="Mauleon R.P."/>
            <person name="Moore J."/>
            <person name="Morris R."/>
            <person name="Ostergaard L."/>
            <person name="Wang B."/>
            <person name="Wells R."/>
        </authorList>
    </citation>
    <scope>NUCLEOTIDE SEQUENCE [LARGE SCALE GENOMIC DNA]</scope>
    <source>
        <strain evidence="2">R-o-18</strain>
        <tissue evidence="2">Leaf</tissue>
    </source>
</reference>
<protein>
    <recommendedName>
        <fullName evidence="4">PGG domain-containing protein</fullName>
    </recommendedName>
</protein>
<proteinExistence type="predicted"/>
<name>A0ABQ7KYV7_BRACM</name>
<comment type="caution">
    <text evidence="2">The sequence shown here is derived from an EMBL/GenBank/DDBJ whole genome shotgun (WGS) entry which is preliminary data.</text>
</comment>
<evidence type="ECO:0008006" key="4">
    <source>
        <dbReference type="Google" id="ProtNLM"/>
    </source>
</evidence>
<evidence type="ECO:0000313" key="2">
    <source>
        <dbReference type="EMBL" id="KAG5378253.1"/>
    </source>
</evidence>
<keyword evidence="1" id="KW-0812">Transmembrane</keyword>
<accession>A0ABQ7KYV7</accession>
<keyword evidence="1" id="KW-0472">Membrane</keyword>
<dbReference type="Proteomes" id="UP000823674">
    <property type="component" value="Chromosome A07"/>
</dbReference>
<keyword evidence="3" id="KW-1185">Reference proteome</keyword>
<feature type="transmembrane region" description="Helical" evidence="1">
    <location>
        <begin position="67"/>
        <end position="90"/>
    </location>
</feature>
<evidence type="ECO:0000313" key="3">
    <source>
        <dbReference type="Proteomes" id="UP000823674"/>
    </source>
</evidence>